<evidence type="ECO:0000256" key="1">
    <source>
        <dbReference type="ARBA" id="ARBA00004442"/>
    </source>
</evidence>
<protein>
    <submittedName>
        <fullName evidence="6">OmpA family protein</fullName>
    </submittedName>
</protein>
<evidence type="ECO:0000259" key="5">
    <source>
        <dbReference type="PROSITE" id="PS51123"/>
    </source>
</evidence>
<dbReference type="PANTHER" id="PTHR30329:SF21">
    <property type="entry name" value="LIPOPROTEIN YIAD-RELATED"/>
    <property type="match status" value="1"/>
</dbReference>
<reference evidence="7" key="1">
    <citation type="journal article" date="2019" name="Int. J. Syst. Evol. Microbiol.">
        <title>The Global Catalogue of Microorganisms (GCM) 10K type strain sequencing project: providing services to taxonomists for standard genome sequencing and annotation.</title>
        <authorList>
            <consortium name="The Broad Institute Genomics Platform"/>
            <consortium name="The Broad Institute Genome Sequencing Center for Infectious Disease"/>
            <person name="Wu L."/>
            <person name="Ma J."/>
        </authorList>
    </citation>
    <scope>NUCLEOTIDE SEQUENCE [LARGE SCALE GENOMIC DNA]</scope>
    <source>
        <strain evidence="7">JCM 32148</strain>
    </source>
</reference>
<dbReference type="Gene3D" id="3.30.1330.60">
    <property type="entry name" value="OmpA-like domain"/>
    <property type="match status" value="1"/>
</dbReference>
<name>A0ABW3AD31_9ACTN</name>
<sequence length="169" mass="17807">RARVELSGGTLSLTGTVPSELRRDAVRTAARHTGAVVVDRIKVPDVQRQLSELPGLTFASGGDSLTSDSRTSLVLVARILKANPSVRVRVEGHTDSTGSAESNLALSRARARTVQDFLVGHGVTADRLSAEGYGETRLKVPDVTAGDRAQNRRVALLATVTSPPVDDGT</sequence>
<dbReference type="InterPro" id="IPR006665">
    <property type="entry name" value="OmpA-like"/>
</dbReference>
<feature type="domain" description="OmpA-like" evidence="5">
    <location>
        <begin position="45"/>
        <end position="162"/>
    </location>
</feature>
<dbReference type="Proteomes" id="UP001597053">
    <property type="component" value="Unassembled WGS sequence"/>
</dbReference>
<evidence type="ECO:0000313" key="6">
    <source>
        <dbReference type="EMBL" id="MFD0788660.1"/>
    </source>
</evidence>
<comment type="caution">
    <text evidence="6">The sequence shown here is derived from an EMBL/GenBank/DDBJ whole genome shotgun (WGS) entry which is preliminary data.</text>
</comment>
<dbReference type="CDD" id="cd07185">
    <property type="entry name" value="OmpA_C-like"/>
    <property type="match status" value="1"/>
</dbReference>
<organism evidence="6 7">
    <name type="scientific">Micromonospora azadirachtae</name>
    <dbReference type="NCBI Taxonomy" id="1970735"/>
    <lineage>
        <taxon>Bacteria</taxon>
        <taxon>Bacillati</taxon>
        <taxon>Actinomycetota</taxon>
        <taxon>Actinomycetes</taxon>
        <taxon>Micromonosporales</taxon>
        <taxon>Micromonosporaceae</taxon>
        <taxon>Micromonospora</taxon>
    </lineage>
</organism>
<proteinExistence type="predicted"/>
<evidence type="ECO:0000256" key="4">
    <source>
        <dbReference type="PROSITE-ProRule" id="PRU00473"/>
    </source>
</evidence>
<dbReference type="PRINTS" id="PR01021">
    <property type="entry name" value="OMPADOMAIN"/>
</dbReference>
<dbReference type="Pfam" id="PF00691">
    <property type="entry name" value="OmpA"/>
    <property type="match status" value="1"/>
</dbReference>
<keyword evidence="7" id="KW-1185">Reference proteome</keyword>
<dbReference type="PROSITE" id="PS51123">
    <property type="entry name" value="OMPA_2"/>
    <property type="match status" value="1"/>
</dbReference>
<keyword evidence="3" id="KW-0998">Cell outer membrane</keyword>
<comment type="subcellular location">
    <subcellularLocation>
        <location evidence="1">Cell outer membrane</location>
    </subcellularLocation>
</comment>
<keyword evidence="2 4" id="KW-0472">Membrane</keyword>
<accession>A0ABW3AD31</accession>
<dbReference type="PANTHER" id="PTHR30329">
    <property type="entry name" value="STATOR ELEMENT OF FLAGELLAR MOTOR COMPLEX"/>
    <property type="match status" value="1"/>
</dbReference>
<gene>
    <name evidence="6" type="ORF">ACFQZ8_32490</name>
</gene>
<evidence type="ECO:0000313" key="7">
    <source>
        <dbReference type="Proteomes" id="UP001597053"/>
    </source>
</evidence>
<dbReference type="InterPro" id="IPR050330">
    <property type="entry name" value="Bact_OuterMem_StrucFunc"/>
</dbReference>
<dbReference type="EMBL" id="JBHTHM010002978">
    <property type="protein sequence ID" value="MFD0788660.1"/>
    <property type="molecule type" value="Genomic_DNA"/>
</dbReference>
<feature type="non-terminal residue" evidence="6">
    <location>
        <position position="1"/>
    </location>
</feature>
<dbReference type="SUPFAM" id="SSF103088">
    <property type="entry name" value="OmpA-like"/>
    <property type="match status" value="1"/>
</dbReference>
<evidence type="ECO:0000256" key="3">
    <source>
        <dbReference type="ARBA" id="ARBA00023237"/>
    </source>
</evidence>
<evidence type="ECO:0000256" key="2">
    <source>
        <dbReference type="ARBA" id="ARBA00023136"/>
    </source>
</evidence>
<dbReference type="InterPro" id="IPR036737">
    <property type="entry name" value="OmpA-like_sf"/>
</dbReference>
<dbReference type="InterPro" id="IPR006664">
    <property type="entry name" value="OMP_bac"/>
</dbReference>